<dbReference type="Proteomes" id="UP001432251">
    <property type="component" value="Chromosome"/>
</dbReference>
<evidence type="ECO:0000313" key="2">
    <source>
        <dbReference type="Proteomes" id="UP001432251"/>
    </source>
</evidence>
<accession>A0ACD5ALY4</accession>
<evidence type="ECO:0000313" key="1">
    <source>
        <dbReference type="EMBL" id="WWQ68237.1"/>
    </source>
</evidence>
<reference evidence="1" key="1">
    <citation type="journal article" date="2025" name="Int. J. Syst. Evol. Microbiol.">
        <title>Streptomyces citrinus sp. nov., with yellow diffusible pigment.</title>
        <authorList>
            <person name="He Y."/>
            <person name="Yang E."/>
            <person name="Xu J."/>
            <person name="Sun Y."/>
            <person name="Sun L."/>
        </authorList>
    </citation>
    <scope>NUCLEOTIDE SEQUENCE</scope>
    <source>
        <strain evidence="1">Q6</strain>
    </source>
</reference>
<dbReference type="EMBL" id="CP146022">
    <property type="protein sequence ID" value="WWQ68237.1"/>
    <property type="molecule type" value="Genomic_DNA"/>
</dbReference>
<name>A0ACD5ALY4_9ACTN</name>
<proteinExistence type="predicted"/>
<organism evidence="1 2">
    <name type="scientific">Streptomyces citrinus</name>
    <dbReference type="NCBI Taxonomy" id="3118173"/>
    <lineage>
        <taxon>Bacteria</taxon>
        <taxon>Bacillati</taxon>
        <taxon>Actinomycetota</taxon>
        <taxon>Actinomycetes</taxon>
        <taxon>Kitasatosporales</taxon>
        <taxon>Streptomycetaceae</taxon>
        <taxon>Streptomyces</taxon>
    </lineage>
</organism>
<gene>
    <name evidence="1" type="ORF">V2W30_36175</name>
</gene>
<protein>
    <submittedName>
        <fullName evidence="1">ANTAR domain-containing protein</fullName>
    </submittedName>
</protein>
<sequence length="104" mass="11526">MGDDAARVVELENQVEQLKRAVHSHAEIDQAMGVVAAVGRIPPAEAWDVLREVSMRSNTRLRSVAGQLIEWARTGELDDGVRGELERQFVLRGAEVAHAAPRRF</sequence>
<keyword evidence="2" id="KW-1185">Reference proteome</keyword>